<evidence type="ECO:0000256" key="1">
    <source>
        <dbReference type="SAM" id="Coils"/>
    </source>
</evidence>
<dbReference type="EMBL" id="CABVPW010000091">
    <property type="protein sequence ID" value="VWC52633.1"/>
    <property type="molecule type" value="Genomic_DNA"/>
</dbReference>
<dbReference type="Proteomes" id="UP000494218">
    <property type="component" value="Unassembled WGS sequence"/>
</dbReference>
<name>A0A6P2SQA9_BURL3</name>
<reference evidence="3 4" key="1">
    <citation type="submission" date="2019-09" db="EMBL/GenBank/DDBJ databases">
        <authorList>
            <person name="Depoorter E."/>
        </authorList>
    </citation>
    <scope>NUCLEOTIDE SEQUENCE [LARGE SCALE GENOMIC DNA]</scope>
    <source>
        <strain evidence="3">LMG 23254</strain>
    </source>
</reference>
<keyword evidence="1" id="KW-0175">Coiled coil</keyword>
<evidence type="ECO:0000313" key="3">
    <source>
        <dbReference type="EMBL" id="VWC52633.1"/>
    </source>
</evidence>
<accession>A0A6P2SQA9</accession>
<feature type="domain" description="DUF4942" evidence="2">
    <location>
        <begin position="77"/>
        <end position="264"/>
    </location>
</feature>
<evidence type="ECO:0000313" key="4">
    <source>
        <dbReference type="Proteomes" id="UP000494218"/>
    </source>
</evidence>
<organism evidence="3 4">
    <name type="scientific">Burkholderia lata (strain ATCC 17760 / DSM 23089 / LMG 22485 / NCIMB 9086 / R18194 / 383)</name>
    <dbReference type="NCBI Taxonomy" id="482957"/>
    <lineage>
        <taxon>Bacteria</taxon>
        <taxon>Pseudomonadati</taxon>
        <taxon>Pseudomonadota</taxon>
        <taxon>Betaproteobacteria</taxon>
        <taxon>Burkholderiales</taxon>
        <taxon>Burkholderiaceae</taxon>
        <taxon>Burkholderia</taxon>
        <taxon>Burkholderia cepacia complex</taxon>
    </lineage>
</organism>
<dbReference type="AlphaFoldDB" id="A0A6P2SQA9"/>
<sequence>MTQATMDLVKSVSVENMLRQRDAVMERIAEAKRLIDEADEIAIKAELGPVSGYISDRYSHGGARFGHADFVDTMRKHVDASGWKHLMNESGIRTLMDAEARKQWDSSVYDLKTPELTLANVTSTFTVLRDGRAELFERGVIACFRGLSWDYKTNQPFKFGKRIVMRCLYQAQVGPYCQSVNHHAADKLDDLVRVFSVLDGKPEPDHRNGMYMHLSDATNKRPIERFIDLEYFEIRWFKNGNGHLTFKRPELVEKINRIIAKRYPNALASEVR</sequence>
<dbReference type="InterPro" id="IPR031339">
    <property type="entry name" value="DUF4942"/>
</dbReference>
<feature type="coiled-coil region" evidence="1">
    <location>
        <begin position="14"/>
        <end position="41"/>
    </location>
</feature>
<gene>
    <name evidence="3" type="ORF">BLA23254_08045</name>
</gene>
<evidence type="ECO:0000259" key="2">
    <source>
        <dbReference type="Pfam" id="PF13708"/>
    </source>
</evidence>
<proteinExistence type="predicted"/>
<protein>
    <recommendedName>
        <fullName evidence="2">DUF4942 domain-containing protein</fullName>
    </recommendedName>
</protein>
<dbReference type="RefSeq" id="WP_368040808.1">
    <property type="nucleotide sequence ID" value="NZ_CABVPW010000091.1"/>
</dbReference>
<dbReference type="Pfam" id="PF13708">
    <property type="entry name" value="DUF4942"/>
    <property type="match status" value="1"/>
</dbReference>